<dbReference type="GO" id="GO:0016301">
    <property type="term" value="F:kinase activity"/>
    <property type="evidence" value="ECO:0007669"/>
    <property type="project" value="UniProtKB-KW"/>
</dbReference>
<gene>
    <name evidence="3" type="ORF">M6B38_117505</name>
    <name evidence="2" type="ORF">M6B38_242015</name>
</gene>
<proteinExistence type="predicted"/>
<evidence type="ECO:0000313" key="3">
    <source>
        <dbReference type="EMBL" id="KAJ6843784.1"/>
    </source>
</evidence>
<keyword evidence="2" id="KW-0675">Receptor</keyword>
<reference evidence="2" key="1">
    <citation type="journal article" date="2023" name="GigaByte">
        <title>Genome assembly of the bearded iris, Iris pallida Lam.</title>
        <authorList>
            <person name="Bruccoleri R.E."/>
            <person name="Oakeley E.J."/>
            <person name="Faust A.M.E."/>
            <person name="Altorfer M."/>
            <person name="Dessus-Babus S."/>
            <person name="Burckhardt D."/>
            <person name="Oertli M."/>
            <person name="Naumann U."/>
            <person name="Petersen F."/>
            <person name="Wong J."/>
        </authorList>
    </citation>
    <scope>NUCLEOTIDE SEQUENCE</scope>
    <source>
        <strain evidence="2">GSM-AAB239-AS_SAM_17_03QT</strain>
    </source>
</reference>
<evidence type="ECO:0000313" key="4">
    <source>
        <dbReference type="Proteomes" id="UP001140949"/>
    </source>
</evidence>
<evidence type="ECO:0000256" key="1">
    <source>
        <dbReference type="SAM" id="MobiDB-lite"/>
    </source>
</evidence>
<protein>
    <submittedName>
        <fullName evidence="2">LRR receptor-like serine/threonine-protein kinase</fullName>
    </submittedName>
</protein>
<dbReference type="EMBL" id="JANAVB010006994">
    <property type="protein sequence ID" value="KAJ6843784.1"/>
    <property type="molecule type" value="Genomic_DNA"/>
</dbReference>
<name>A0AAX6DK88_IRIPA</name>
<keyword evidence="2" id="KW-0418">Kinase</keyword>
<evidence type="ECO:0000313" key="2">
    <source>
        <dbReference type="EMBL" id="KAJ6792128.1"/>
    </source>
</evidence>
<reference evidence="2" key="2">
    <citation type="submission" date="2023-04" db="EMBL/GenBank/DDBJ databases">
        <authorList>
            <person name="Bruccoleri R.E."/>
            <person name="Oakeley E.J."/>
            <person name="Faust A.-M."/>
            <person name="Dessus-Babus S."/>
            <person name="Altorfer M."/>
            <person name="Burckhardt D."/>
            <person name="Oertli M."/>
            <person name="Naumann U."/>
            <person name="Petersen F."/>
            <person name="Wong J."/>
        </authorList>
    </citation>
    <scope>NUCLEOTIDE SEQUENCE</scope>
    <source>
        <strain evidence="2">GSM-AAB239-AS_SAM_17_03QT</strain>
        <tissue evidence="2">Leaf</tissue>
    </source>
</reference>
<feature type="region of interest" description="Disordered" evidence="1">
    <location>
        <begin position="64"/>
        <end position="102"/>
    </location>
</feature>
<accession>A0AAX6DK88</accession>
<keyword evidence="4" id="KW-1185">Reference proteome</keyword>
<organism evidence="2 4">
    <name type="scientific">Iris pallida</name>
    <name type="common">Sweet iris</name>
    <dbReference type="NCBI Taxonomy" id="29817"/>
    <lineage>
        <taxon>Eukaryota</taxon>
        <taxon>Viridiplantae</taxon>
        <taxon>Streptophyta</taxon>
        <taxon>Embryophyta</taxon>
        <taxon>Tracheophyta</taxon>
        <taxon>Spermatophyta</taxon>
        <taxon>Magnoliopsida</taxon>
        <taxon>Liliopsida</taxon>
        <taxon>Asparagales</taxon>
        <taxon>Iridaceae</taxon>
        <taxon>Iridoideae</taxon>
        <taxon>Irideae</taxon>
        <taxon>Iris</taxon>
    </lineage>
</organism>
<dbReference type="EMBL" id="JANAVB010044098">
    <property type="protein sequence ID" value="KAJ6792128.1"/>
    <property type="molecule type" value="Genomic_DNA"/>
</dbReference>
<sequence>MLPDKLRCLMDCSPPERSGIRPVSLFLARLTLLRFLNSAPKPAGMVPESLLFDRPRETRDLHRTISSGIAPSNPLPPRSSCFSSDSEPTEAGMPPESLLPERSRLSSIAKLPTLLGRGPCSRFAERLRATREAPRPQKSEEKAVMRLLLKSRNFSWVSLPTVLSGMGPERQRPDADKPVTFSA</sequence>
<feature type="region of interest" description="Disordered" evidence="1">
    <location>
        <begin position="162"/>
        <end position="183"/>
    </location>
</feature>
<keyword evidence="2" id="KW-0808">Transferase</keyword>
<dbReference type="AlphaFoldDB" id="A0AAX6DK88"/>
<dbReference type="Proteomes" id="UP001140949">
    <property type="component" value="Unassembled WGS sequence"/>
</dbReference>
<comment type="caution">
    <text evidence="2">The sequence shown here is derived from an EMBL/GenBank/DDBJ whole genome shotgun (WGS) entry which is preliminary data.</text>
</comment>